<dbReference type="EMBL" id="CP009245">
    <property type="protein sequence ID" value="APT85171.1"/>
    <property type="molecule type" value="Genomic_DNA"/>
</dbReference>
<dbReference type="Pfam" id="PF14262">
    <property type="entry name" value="Cthe_2159"/>
    <property type="match status" value="1"/>
</dbReference>
<feature type="compositionally biased region" description="Basic and acidic residues" evidence="1">
    <location>
        <begin position="253"/>
        <end position="267"/>
    </location>
</feature>
<dbReference type="STRING" id="1431546.CAQU_08910"/>
<proteinExistence type="predicted"/>
<feature type="compositionally biased region" description="Polar residues" evidence="1">
    <location>
        <begin position="282"/>
        <end position="298"/>
    </location>
</feature>
<feature type="region of interest" description="Disordered" evidence="1">
    <location>
        <begin position="221"/>
        <end position="314"/>
    </location>
</feature>
<sequence>MGVVSDVDVAAQDFPAASEDVRELPASAEQVVISEGGTYRLSGAYPAGVRVSTKDPVVLIVDGASVGSQQLDAAALQADGVVTVVARGEGNSFASGGSHAVSSEAAVALTGDGAVKLLGAKDGVHAAGQVLVDGPSIVVTADDDGLSSDASVLVASGEVTVSAQQDGVKASSDKDDSEAGTWVAITGGKVSLTVGDDGVVADNVVATGGEIAIVAGGGHSNAAAHQEQNQPPAGGVPGGPLDEFGDGPAGDVRPPEPPEGFGHRPVEGEQVPDGSAAPQAQGHKQVQDQAPANPQEQSLESDSSGDSDESKSKGFSAEHDVLLGGASVSIDASDDGIHAAHGVRVSGGKLDIAAGDDGIHADGALVIDDGEVTVSDSYEGLEAPQIYATGGTSFVTASDDGWNASASDDASAQVGVWISGGSHTVDAGGDGVDANGSIELSGGSLVVNGPENNGNGALDYDSALTISGGQLFALGSEGMVADPSDGSAQGWISASASGAAGAVVRVLDSSGTVLATGTAQKSFAHVQVSASGMVAGASYTVEVDQGGDTVSTTVVAGQSSGGHMMPGGPGQQRSR</sequence>
<evidence type="ECO:0000313" key="3">
    <source>
        <dbReference type="Proteomes" id="UP000185478"/>
    </source>
</evidence>
<dbReference type="InterPro" id="IPR025584">
    <property type="entry name" value="Cthe_2159"/>
</dbReference>
<evidence type="ECO:0000313" key="2">
    <source>
        <dbReference type="EMBL" id="APT85171.1"/>
    </source>
</evidence>
<accession>A0A1L7CH30</accession>
<protein>
    <recommendedName>
        <fullName evidence="4">Carbohydrate-binding domain-containing protein</fullName>
    </recommendedName>
</protein>
<name>A0A1L7CH30_9CORY</name>
<feature type="compositionally biased region" description="Gly residues" evidence="1">
    <location>
        <begin position="564"/>
        <end position="575"/>
    </location>
</feature>
<dbReference type="AlphaFoldDB" id="A0A1L7CH30"/>
<organism evidence="2 3">
    <name type="scientific">Corynebacterium aquilae DSM 44791</name>
    <dbReference type="NCBI Taxonomy" id="1431546"/>
    <lineage>
        <taxon>Bacteria</taxon>
        <taxon>Bacillati</taxon>
        <taxon>Actinomycetota</taxon>
        <taxon>Actinomycetes</taxon>
        <taxon>Mycobacteriales</taxon>
        <taxon>Corynebacteriaceae</taxon>
        <taxon>Corynebacterium</taxon>
    </lineage>
</organism>
<evidence type="ECO:0000256" key="1">
    <source>
        <dbReference type="SAM" id="MobiDB-lite"/>
    </source>
</evidence>
<reference evidence="2 3" key="1">
    <citation type="submission" date="2014-08" db="EMBL/GenBank/DDBJ databases">
        <title>Complete genome sequence of Corynebacterium aquilae S-613T(T) (=DSM 44791(T)), isolated from the choana of a healthy golden eagle.</title>
        <authorList>
            <person name="Ruckert C."/>
            <person name="Albersmeier A."/>
            <person name="Winkler A."/>
            <person name="Kalinowski J."/>
        </authorList>
    </citation>
    <scope>NUCLEOTIDE SEQUENCE [LARGE SCALE GENOMIC DNA]</scope>
    <source>
        <strain evidence="2 3">S-613</strain>
    </source>
</reference>
<feature type="region of interest" description="Disordered" evidence="1">
    <location>
        <begin position="556"/>
        <end position="575"/>
    </location>
</feature>
<dbReference type="KEGG" id="caqu:CAQU_08910"/>
<keyword evidence="3" id="KW-1185">Reference proteome</keyword>
<evidence type="ECO:0008006" key="4">
    <source>
        <dbReference type="Google" id="ProtNLM"/>
    </source>
</evidence>
<dbReference type="Proteomes" id="UP000185478">
    <property type="component" value="Chromosome"/>
</dbReference>
<gene>
    <name evidence="2" type="ORF">CAQU_08910</name>
</gene>